<dbReference type="Proteomes" id="UP001316803">
    <property type="component" value="Unassembled WGS sequence"/>
</dbReference>
<feature type="compositionally biased region" description="Low complexity" evidence="1">
    <location>
        <begin position="316"/>
        <end position="331"/>
    </location>
</feature>
<accession>A0AAN8I9E3</accession>
<feature type="compositionally biased region" description="Low complexity" evidence="1">
    <location>
        <begin position="241"/>
        <end position="251"/>
    </location>
</feature>
<dbReference type="AlphaFoldDB" id="A0AAN8I9E3"/>
<evidence type="ECO:0000313" key="3">
    <source>
        <dbReference type="Proteomes" id="UP001316803"/>
    </source>
</evidence>
<proteinExistence type="predicted"/>
<organism evidence="2 3">
    <name type="scientific">Knufia fluminis</name>
    <dbReference type="NCBI Taxonomy" id="191047"/>
    <lineage>
        <taxon>Eukaryota</taxon>
        <taxon>Fungi</taxon>
        <taxon>Dikarya</taxon>
        <taxon>Ascomycota</taxon>
        <taxon>Pezizomycotina</taxon>
        <taxon>Eurotiomycetes</taxon>
        <taxon>Chaetothyriomycetidae</taxon>
        <taxon>Chaetothyriales</taxon>
        <taxon>Trichomeriaceae</taxon>
        <taxon>Knufia</taxon>
    </lineage>
</organism>
<feature type="compositionally biased region" description="Polar residues" evidence="1">
    <location>
        <begin position="296"/>
        <end position="306"/>
    </location>
</feature>
<feature type="compositionally biased region" description="Basic and acidic residues" evidence="1">
    <location>
        <begin position="153"/>
        <end position="177"/>
    </location>
</feature>
<reference evidence="2 3" key="1">
    <citation type="submission" date="2022-12" db="EMBL/GenBank/DDBJ databases">
        <title>Genomic features and morphological characterization of a novel Knufia sp. strain isolated from spacecraft assembly facility.</title>
        <authorList>
            <person name="Teixeira M."/>
            <person name="Chander A.M."/>
            <person name="Stajich J.E."/>
            <person name="Venkateswaran K."/>
        </authorList>
    </citation>
    <scope>NUCLEOTIDE SEQUENCE [LARGE SCALE GENOMIC DNA]</scope>
    <source>
        <strain evidence="2 3">FJI-L2-BK-P2</strain>
    </source>
</reference>
<protein>
    <submittedName>
        <fullName evidence="2">Uncharacterized protein</fullName>
    </submittedName>
</protein>
<dbReference type="EMBL" id="JAKLMC020000009">
    <property type="protein sequence ID" value="KAK5954215.1"/>
    <property type="molecule type" value="Genomic_DNA"/>
</dbReference>
<feature type="region of interest" description="Disordered" evidence="1">
    <location>
        <begin position="153"/>
        <end position="342"/>
    </location>
</feature>
<sequence>MSSINGDMSAAMWKTPDRHESLKKIKYIEGDWQTMPISLLHQLSDHLDHEGDVDFASTLWPKKDPIRLDRTNQGKAAKYQLEGAANDQKLKAARFSYSAGKTKKQITVVGVPDEQDPTRIEPVIVRHRKGHSVCNPGGMSGWDGNKQEIWRPIHKRSEANEGPERTILRITERKDPIVRPAPSASAIEQPVAASEPDQHLGNQQETCGDAGCEQQDSSPAREDQSANEDRLQLGKRKRSDSAISIASSIKSEPPEDSIYNPLGQHLQREDVAQRARDEDEETQCTTDSGPDPAVQHSLSQNPTSFDTFDPDFSQRTSLASSATTVVGSTPSTPTPPASKPIDRRYKNVGVIFFDINNQVRQGYNLPFSECSSARDLFDAARVAKVADKHTRT</sequence>
<comment type="caution">
    <text evidence="2">The sequence shown here is derived from an EMBL/GenBank/DDBJ whole genome shotgun (WGS) entry which is preliminary data.</text>
</comment>
<keyword evidence="3" id="KW-1185">Reference proteome</keyword>
<gene>
    <name evidence="2" type="ORF">OHC33_004788</name>
</gene>
<evidence type="ECO:0000313" key="2">
    <source>
        <dbReference type="EMBL" id="KAK5954215.1"/>
    </source>
</evidence>
<evidence type="ECO:0000256" key="1">
    <source>
        <dbReference type="SAM" id="MobiDB-lite"/>
    </source>
</evidence>
<name>A0AAN8I9E3_9EURO</name>
<feature type="compositionally biased region" description="Basic and acidic residues" evidence="1">
    <location>
        <begin position="266"/>
        <end position="277"/>
    </location>
</feature>
<feature type="compositionally biased region" description="Basic and acidic residues" evidence="1">
    <location>
        <begin position="219"/>
        <end position="232"/>
    </location>
</feature>